<protein>
    <submittedName>
        <fullName evidence="2">Uncharacterized protein</fullName>
    </submittedName>
</protein>
<gene>
    <name evidence="2" type="ORF">HNQ88_001530</name>
</gene>
<feature type="chain" id="PRO_5041929947" evidence="1">
    <location>
        <begin position="19"/>
        <end position="230"/>
    </location>
</feature>
<organism evidence="2 3">
    <name type="scientific">Aureibacter tunicatorum</name>
    <dbReference type="NCBI Taxonomy" id="866807"/>
    <lineage>
        <taxon>Bacteria</taxon>
        <taxon>Pseudomonadati</taxon>
        <taxon>Bacteroidota</taxon>
        <taxon>Cytophagia</taxon>
        <taxon>Cytophagales</taxon>
        <taxon>Persicobacteraceae</taxon>
        <taxon>Aureibacter</taxon>
    </lineage>
</organism>
<accession>A0AAE3XM19</accession>
<sequence length="230" mass="26442">MKRIIILFFTCLSIISYAQDHSQTEEYGSYEAPIPIELMVGNKWLMFQNIISKNFGKNDQFNYFNLVNYEVNHKRNDNEGSHGANQEASYIVQSIFSYNLTQHFSLGAGANLKAFGGFNPIIAGQYTHFSRNFGLVLQPSFEFGETRIAELFALLEWYPDIQKSWQPYFSIQGASNLATATREHEFSYMNSRLGIQYKNIRLGAAINSRFIGENFMDEWNTGAFFSILIH</sequence>
<comment type="caution">
    <text evidence="2">The sequence shown here is derived from an EMBL/GenBank/DDBJ whole genome shotgun (WGS) entry which is preliminary data.</text>
</comment>
<reference evidence="2" key="1">
    <citation type="submission" date="2023-07" db="EMBL/GenBank/DDBJ databases">
        <title>Genomic Encyclopedia of Type Strains, Phase IV (KMG-IV): sequencing the most valuable type-strain genomes for metagenomic binning, comparative biology and taxonomic classification.</title>
        <authorList>
            <person name="Goeker M."/>
        </authorList>
    </citation>
    <scope>NUCLEOTIDE SEQUENCE</scope>
    <source>
        <strain evidence="2">DSM 26174</strain>
    </source>
</reference>
<proteinExistence type="predicted"/>
<dbReference type="AlphaFoldDB" id="A0AAE3XM19"/>
<keyword evidence="3" id="KW-1185">Reference proteome</keyword>
<dbReference type="RefSeq" id="WP_309938004.1">
    <property type="nucleotide sequence ID" value="NZ_AP025305.1"/>
</dbReference>
<evidence type="ECO:0000313" key="3">
    <source>
        <dbReference type="Proteomes" id="UP001185092"/>
    </source>
</evidence>
<dbReference type="EMBL" id="JAVDQD010000002">
    <property type="protein sequence ID" value="MDR6238493.1"/>
    <property type="molecule type" value="Genomic_DNA"/>
</dbReference>
<dbReference type="Proteomes" id="UP001185092">
    <property type="component" value="Unassembled WGS sequence"/>
</dbReference>
<name>A0AAE3XM19_9BACT</name>
<evidence type="ECO:0000313" key="2">
    <source>
        <dbReference type="EMBL" id="MDR6238493.1"/>
    </source>
</evidence>
<evidence type="ECO:0000256" key="1">
    <source>
        <dbReference type="SAM" id="SignalP"/>
    </source>
</evidence>
<keyword evidence="1" id="KW-0732">Signal</keyword>
<feature type="signal peptide" evidence="1">
    <location>
        <begin position="1"/>
        <end position="18"/>
    </location>
</feature>